<organism evidence="1 2">
    <name type="scientific">Arctium lappa</name>
    <name type="common">Greater burdock</name>
    <name type="synonym">Lappa major</name>
    <dbReference type="NCBI Taxonomy" id="4217"/>
    <lineage>
        <taxon>Eukaryota</taxon>
        <taxon>Viridiplantae</taxon>
        <taxon>Streptophyta</taxon>
        <taxon>Embryophyta</taxon>
        <taxon>Tracheophyta</taxon>
        <taxon>Spermatophyta</taxon>
        <taxon>Magnoliopsida</taxon>
        <taxon>eudicotyledons</taxon>
        <taxon>Gunneridae</taxon>
        <taxon>Pentapetalae</taxon>
        <taxon>asterids</taxon>
        <taxon>campanulids</taxon>
        <taxon>Asterales</taxon>
        <taxon>Asteraceae</taxon>
        <taxon>Carduoideae</taxon>
        <taxon>Cardueae</taxon>
        <taxon>Arctiinae</taxon>
        <taxon>Arctium</taxon>
    </lineage>
</organism>
<evidence type="ECO:0000313" key="1">
    <source>
        <dbReference type="EMBL" id="KAI3747772.1"/>
    </source>
</evidence>
<name>A0ACB9DMJ4_ARCLA</name>
<gene>
    <name evidence="1" type="ORF">L6452_10417</name>
</gene>
<dbReference type="EMBL" id="CM042049">
    <property type="protein sequence ID" value="KAI3747772.1"/>
    <property type="molecule type" value="Genomic_DNA"/>
</dbReference>
<keyword evidence="2" id="KW-1185">Reference proteome</keyword>
<sequence length="335" mass="37074">MATISLSQRSTNFRRPNHHSPVVEEIGGLIRVHNDGHVERPPLVPHVSCMVPLELEVAATNVTIDQFNTNLWARVYSPTNRRLPSKLPVLVYFHGGGFCVGSASWACYHEFLTNLARVSCCVIVSINYRLAPENRLPAAYDDGIDAVSWLKREALKGVVNELKRCDFTCLFLAGDSAGANIAYHVGSRLVSRHVLTPKGMILIQPFFGGETRSMSEKRSIQPANSALTLPASDTYWRLALPVGATRDHPWCNPLARGAPRLSDLKALKTMVCVGELDILKDRNLEFAASLAGSGSRVQSEVYKDVGHAFQVLQNYPMAQTRTHEMMVHVKGFINQ</sequence>
<comment type="caution">
    <text evidence="1">The sequence shown here is derived from an EMBL/GenBank/DDBJ whole genome shotgun (WGS) entry which is preliminary data.</text>
</comment>
<accession>A0ACB9DMJ4</accession>
<evidence type="ECO:0000313" key="2">
    <source>
        <dbReference type="Proteomes" id="UP001055879"/>
    </source>
</evidence>
<reference evidence="2" key="1">
    <citation type="journal article" date="2022" name="Mol. Ecol. Resour.">
        <title>The genomes of chicory, endive, great burdock and yacon provide insights into Asteraceae palaeo-polyploidization history and plant inulin production.</title>
        <authorList>
            <person name="Fan W."/>
            <person name="Wang S."/>
            <person name="Wang H."/>
            <person name="Wang A."/>
            <person name="Jiang F."/>
            <person name="Liu H."/>
            <person name="Zhao H."/>
            <person name="Xu D."/>
            <person name="Zhang Y."/>
        </authorList>
    </citation>
    <scope>NUCLEOTIDE SEQUENCE [LARGE SCALE GENOMIC DNA]</scope>
    <source>
        <strain evidence="2">cv. Niubang</strain>
    </source>
</reference>
<dbReference type="Proteomes" id="UP001055879">
    <property type="component" value="Linkage Group LG03"/>
</dbReference>
<reference evidence="1 2" key="2">
    <citation type="journal article" date="2022" name="Mol. Ecol. Resour.">
        <title>The genomes of chicory, endive, great burdock and yacon provide insights into Asteraceae paleo-polyploidization history and plant inulin production.</title>
        <authorList>
            <person name="Fan W."/>
            <person name="Wang S."/>
            <person name="Wang H."/>
            <person name="Wang A."/>
            <person name="Jiang F."/>
            <person name="Liu H."/>
            <person name="Zhao H."/>
            <person name="Xu D."/>
            <person name="Zhang Y."/>
        </authorList>
    </citation>
    <scope>NUCLEOTIDE SEQUENCE [LARGE SCALE GENOMIC DNA]</scope>
    <source>
        <strain evidence="2">cv. Niubang</strain>
    </source>
</reference>
<proteinExistence type="predicted"/>
<protein>
    <submittedName>
        <fullName evidence="1">Uncharacterized protein</fullName>
    </submittedName>
</protein>